<protein>
    <recommendedName>
        <fullName evidence="6">BZIP domain-containing protein</fullName>
    </recommendedName>
</protein>
<dbReference type="InterPro" id="IPR035965">
    <property type="entry name" value="PAS-like_dom_sf"/>
</dbReference>
<evidence type="ECO:0008006" key="6">
    <source>
        <dbReference type="Google" id="ProtNLM"/>
    </source>
</evidence>
<dbReference type="SUPFAM" id="SSF55785">
    <property type="entry name" value="PYP-like sensor domain (PAS domain)"/>
    <property type="match status" value="1"/>
</dbReference>
<dbReference type="GO" id="GO:0003700">
    <property type="term" value="F:DNA-binding transcription factor activity"/>
    <property type="evidence" value="ECO:0007669"/>
    <property type="project" value="InterPro"/>
</dbReference>
<dbReference type="CDD" id="cd00130">
    <property type="entry name" value="PAS"/>
    <property type="match status" value="1"/>
</dbReference>
<feature type="compositionally biased region" description="Basic and acidic residues" evidence="1">
    <location>
        <begin position="95"/>
        <end position="111"/>
    </location>
</feature>
<evidence type="ECO:0000259" key="2">
    <source>
        <dbReference type="PROSITE" id="PS50112"/>
    </source>
</evidence>
<feature type="region of interest" description="Disordered" evidence="1">
    <location>
        <begin position="310"/>
        <end position="339"/>
    </location>
</feature>
<feature type="compositionally biased region" description="Low complexity" evidence="1">
    <location>
        <begin position="311"/>
        <end position="322"/>
    </location>
</feature>
<organism evidence="4 5">
    <name type="scientific">Chrysophaeum taylorii</name>
    <dbReference type="NCBI Taxonomy" id="2483200"/>
    <lineage>
        <taxon>Eukaryota</taxon>
        <taxon>Sar</taxon>
        <taxon>Stramenopiles</taxon>
        <taxon>Ochrophyta</taxon>
        <taxon>Pelagophyceae</taxon>
        <taxon>Pelagomonadales</taxon>
        <taxon>Pelagomonadaceae</taxon>
        <taxon>Chrysophaeum</taxon>
    </lineage>
</organism>
<gene>
    <name evidence="4" type="ORF">CTAYLR_004278</name>
</gene>
<dbReference type="Gene3D" id="3.30.450.20">
    <property type="entry name" value="PAS domain"/>
    <property type="match status" value="1"/>
</dbReference>
<evidence type="ECO:0000259" key="3">
    <source>
        <dbReference type="PROSITE" id="PS50217"/>
    </source>
</evidence>
<accession>A0AAD7UE48</accession>
<feature type="domain" description="BZIP" evidence="3">
    <location>
        <begin position="96"/>
        <end position="148"/>
    </location>
</feature>
<dbReference type="EMBL" id="JAQMWT010000356">
    <property type="protein sequence ID" value="KAJ8603377.1"/>
    <property type="molecule type" value="Genomic_DNA"/>
</dbReference>
<dbReference type="PROSITE" id="PS50217">
    <property type="entry name" value="BZIP"/>
    <property type="match status" value="1"/>
</dbReference>
<dbReference type="Gene3D" id="1.20.5.170">
    <property type="match status" value="1"/>
</dbReference>
<proteinExistence type="predicted"/>
<dbReference type="Proteomes" id="UP001230188">
    <property type="component" value="Unassembled WGS sequence"/>
</dbReference>
<dbReference type="AlphaFoldDB" id="A0AAD7UE48"/>
<keyword evidence="5" id="KW-1185">Reference proteome</keyword>
<comment type="caution">
    <text evidence="4">The sequence shown here is derived from an EMBL/GenBank/DDBJ whole genome shotgun (WGS) entry which is preliminary data.</text>
</comment>
<dbReference type="InterPro" id="IPR004827">
    <property type="entry name" value="bZIP"/>
</dbReference>
<feature type="domain" description="PAS" evidence="2">
    <location>
        <begin position="370"/>
        <end position="442"/>
    </location>
</feature>
<evidence type="ECO:0000313" key="5">
    <source>
        <dbReference type="Proteomes" id="UP001230188"/>
    </source>
</evidence>
<name>A0AAD7UE48_9STRA</name>
<feature type="region of interest" description="Disordered" evidence="1">
    <location>
        <begin position="42"/>
        <end position="116"/>
    </location>
</feature>
<dbReference type="CDD" id="cd14809">
    <property type="entry name" value="bZIP_AUREO-like"/>
    <property type="match status" value="1"/>
</dbReference>
<feature type="region of interest" description="Disordered" evidence="1">
    <location>
        <begin position="237"/>
        <end position="260"/>
    </location>
</feature>
<dbReference type="NCBIfam" id="TIGR00229">
    <property type="entry name" value="sensory_box"/>
    <property type="match status" value="1"/>
</dbReference>
<dbReference type="InterPro" id="IPR046347">
    <property type="entry name" value="bZIP_sf"/>
</dbReference>
<evidence type="ECO:0000256" key="1">
    <source>
        <dbReference type="SAM" id="MobiDB-lite"/>
    </source>
</evidence>
<dbReference type="InterPro" id="IPR000014">
    <property type="entry name" value="PAS"/>
</dbReference>
<feature type="compositionally biased region" description="Low complexity" evidence="1">
    <location>
        <begin position="42"/>
        <end position="61"/>
    </location>
</feature>
<dbReference type="Pfam" id="PF13426">
    <property type="entry name" value="PAS_9"/>
    <property type="match status" value="1"/>
</dbReference>
<sequence length="489" mass="53969">MAHDTNALDCLFGPYDFLDTAQPIDGYQSGGSRGRRYSATSYAMTGEQQPAPQQQQQQQQQGFGRRESVNPPTLGGMPPPDNKRARLMPAGDAELQDKADRCRARNREHARQTRRRKKEFVESLQVSVQQLGRENEIMAARLSNLDERAQERERRAASVARILELRVKEEDDPDVAAQWAEVVEPDFELKLPHTPYRSFAAYEATANGRTVSGIPAIVADVKSLRVCLGTLKRRLTSSSSSSSSRRPEENDPQSCSSSDGDVACETECVLERSGLAWSTDGSLMAPWTLRISDAKRQVILQQRGMLRATFRGRSSSSSSSSSRGGGDADDGEAKHQQQERAATLELTFDTVSFWQQLQRGVRPDRVYKPVPNTLDQALQPSDEARVITSASRPFVIEHVNGAWTKLCGYDPDECLGKTLAILQGPETAQETVQKINADASKGHATSALLANYNKEGAKFNNYLRVFPLVDDDGSTKISHMLGVLQNVIG</sequence>
<dbReference type="SUPFAM" id="SSF57959">
    <property type="entry name" value="Leucine zipper domain"/>
    <property type="match status" value="1"/>
</dbReference>
<reference evidence="4" key="1">
    <citation type="submission" date="2023-01" db="EMBL/GenBank/DDBJ databases">
        <title>Metagenome sequencing of chrysophaentin producing Chrysophaeum taylorii.</title>
        <authorList>
            <person name="Davison J."/>
            <person name="Bewley C."/>
        </authorList>
    </citation>
    <scope>NUCLEOTIDE SEQUENCE</scope>
    <source>
        <strain evidence="4">NIES-1699</strain>
    </source>
</reference>
<dbReference type="PROSITE" id="PS50112">
    <property type="entry name" value="PAS"/>
    <property type="match status" value="1"/>
</dbReference>
<evidence type="ECO:0000313" key="4">
    <source>
        <dbReference type="EMBL" id="KAJ8603377.1"/>
    </source>
</evidence>